<name>A0A4U9VE59_SERFO</name>
<reference evidence="1" key="1">
    <citation type="submission" date="2019-05" db="EMBL/GenBank/DDBJ databases">
        <authorList>
            <consortium name="Pathogen Informatics"/>
        </authorList>
    </citation>
    <scope>NUCLEOTIDE SEQUENCE [LARGE SCALE GENOMIC DNA]</scope>
    <source>
        <strain evidence="1">NCTC12965</strain>
    </source>
</reference>
<evidence type="ECO:0008006" key="2">
    <source>
        <dbReference type="Google" id="ProtNLM"/>
    </source>
</evidence>
<organism evidence="1">
    <name type="scientific">Serratia fonticola</name>
    <dbReference type="NCBI Taxonomy" id="47917"/>
    <lineage>
        <taxon>Bacteria</taxon>
        <taxon>Pseudomonadati</taxon>
        <taxon>Pseudomonadota</taxon>
        <taxon>Gammaproteobacteria</taxon>
        <taxon>Enterobacterales</taxon>
        <taxon>Yersiniaceae</taxon>
        <taxon>Serratia</taxon>
    </lineage>
</organism>
<dbReference type="Pfam" id="PF14281">
    <property type="entry name" value="PDDEXK_4"/>
    <property type="match status" value="1"/>
</dbReference>
<proteinExistence type="predicted"/>
<protein>
    <recommendedName>
        <fullName evidence="2">PD-(D/E)XK nuclease superfamily protein</fullName>
    </recommendedName>
</protein>
<evidence type="ECO:0000313" key="1">
    <source>
        <dbReference type="EMBL" id="VTR45176.1"/>
    </source>
</evidence>
<dbReference type="InterPro" id="IPR029470">
    <property type="entry name" value="PDDEXK_4"/>
</dbReference>
<sequence>MDHVMDKQVGELTRFLSHISVWDTLNRQAKEHYQSRLAPNFRLFDLFRCNEMTLSRCLAFLLDPKEAHGQGELFLSKFLQILPENLRFPSSGEATIFTEYTMPDSRRLDLLLTRSNSAIGIENKPWAEDQLLQLYDYAKWMNERYIQNHWLLIYLCNNEIGEKTLPNGSNPNLKDGVFPFTFYRFVEWLEECALHVTALQVRIFINELAQFIRENINGESNMDEQNELTQLILSSPENIRATFLAARSLRNIKSQMWQDFSDNLLNQLIPLEVSIEYDTSLLYGKKESGFYVIFHPSDQFFLKWQFEYSNHKGLCFGIARNDEAEQGKDPVRYLQIRNAMNQCFSYVSEEGTDSWPWWCWAESSMDVPGNWEMNPEAWLLLPE</sequence>
<dbReference type="EMBL" id="CABEEZ010000113">
    <property type="protein sequence ID" value="VTR45176.1"/>
    <property type="molecule type" value="Genomic_DNA"/>
</dbReference>
<gene>
    <name evidence="1" type="ORF">NCTC12965_05203</name>
</gene>
<accession>A0A4U9VE59</accession>
<dbReference type="AlphaFoldDB" id="A0A4U9VE59"/>